<name>A0A521DB96_SACCC</name>
<dbReference type="Proteomes" id="UP000319040">
    <property type="component" value="Unassembled WGS sequence"/>
</dbReference>
<proteinExistence type="predicted"/>
<dbReference type="RefSeq" id="WP_142533478.1">
    <property type="nucleotide sequence ID" value="NZ_FXTB01000005.1"/>
</dbReference>
<evidence type="ECO:0000256" key="1">
    <source>
        <dbReference type="SAM" id="MobiDB-lite"/>
    </source>
</evidence>
<sequence>MDKEALLNIILSDLGEIETMVKSFRGQGKIPVAFIELTEKKMAHLMEEFSMLKNINSERPMEPEVQHPVNKQDDKEEAKPIVSSLIEKEAGAPATDSVLSMSEAQQENEPEDDTGKNKVEETNTIDESPLATVDDNPTENVVSGKKSSYIEDPKTEESIKTIGETFGGEKKSVNDFMAKVQQPGLKNNIKGKPVNDLTKGLGINDRFMFQRELFEGKPELMSHALQQINQMPDLASALSFIQTNFDWDREQEATQAFISYVERKF</sequence>
<feature type="region of interest" description="Disordered" evidence="1">
    <location>
        <begin position="57"/>
        <end position="147"/>
    </location>
</feature>
<gene>
    <name evidence="2" type="ORF">SAMN06265379_10513</name>
</gene>
<dbReference type="EMBL" id="FXTB01000005">
    <property type="protein sequence ID" value="SMO68905.1"/>
    <property type="molecule type" value="Genomic_DNA"/>
</dbReference>
<dbReference type="OrthoDB" id="1100725at2"/>
<evidence type="ECO:0000313" key="3">
    <source>
        <dbReference type="Proteomes" id="UP000319040"/>
    </source>
</evidence>
<evidence type="ECO:0000313" key="2">
    <source>
        <dbReference type="EMBL" id="SMO68905.1"/>
    </source>
</evidence>
<organism evidence="2 3">
    <name type="scientific">Saccharicrinis carchari</name>
    <dbReference type="NCBI Taxonomy" id="1168039"/>
    <lineage>
        <taxon>Bacteria</taxon>
        <taxon>Pseudomonadati</taxon>
        <taxon>Bacteroidota</taxon>
        <taxon>Bacteroidia</taxon>
        <taxon>Marinilabiliales</taxon>
        <taxon>Marinilabiliaceae</taxon>
        <taxon>Saccharicrinis</taxon>
    </lineage>
</organism>
<feature type="compositionally biased region" description="Basic and acidic residues" evidence="1">
    <location>
        <begin position="59"/>
        <end position="79"/>
    </location>
</feature>
<keyword evidence="3" id="KW-1185">Reference proteome</keyword>
<reference evidence="2 3" key="1">
    <citation type="submission" date="2017-05" db="EMBL/GenBank/DDBJ databases">
        <authorList>
            <person name="Varghese N."/>
            <person name="Submissions S."/>
        </authorList>
    </citation>
    <scope>NUCLEOTIDE SEQUENCE [LARGE SCALE GENOMIC DNA]</scope>
    <source>
        <strain evidence="2 3">DSM 27040</strain>
    </source>
</reference>
<protein>
    <submittedName>
        <fullName evidence="2">Uncharacterized protein</fullName>
    </submittedName>
</protein>
<dbReference type="AlphaFoldDB" id="A0A521DB96"/>
<accession>A0A521DB96</accession>